<dbReference type="EMBL" id="JBIGHX010000007">
    <property type="protein sequence ID" value="MFG6463679.1"/>
    <property type="molecule type" value="Genomic_DNA"/>
</dbReference>
<dbReference type="SUPFAM" id="SSF55166">
    <property type="entry name" value="Hedgehog/DD-peptidase"/>
    <property type="match status" value="1"/>
</dbReference>
<gene>
    <name evidence="2" type="ORF">ACG04Q_19045</name>
</gene>
<protein>
    <submittedName>
        <fullName evidence="2">M15 family metallopeptidase</fullName>
    </submittedName>
</protein>
<evidence type="ECO:0000313" key="2">
    <source>
        <dbReference type="EMBL" id="MFG6463679.1"/>
    </source>
</evidence>
<dbReference type="RefSeq" id="WP_394512853.1">
    <property type="nucleotide sequence ID" value="NZ_JBIGHX010000007.1"/>
</dbReference>
<accession>A0ABW7GNZ2</accession>
<name>A0ABW7GNZ2_9BURK</name>
<evidence type="ECO:0000259" key="1">
    <source>
        <dbReference type="Pfam" id="PF13539"/>
    </source>
</evidence>
<keyword evidence="3" id="KW-1185">Reference proteome</keyword>
<reference evidence="2 3" key="1">
    <citation type="submission" date="2024-08" db="EMBL/GenBank/DDBJ databases">
        <authorList>
            <person name="Lu H."/>
        </authorList>
    </citation>
    <scope>NUCLEOTIDE SEQUENCE [LARGE SCALE GENOMIC DNA]</scope>
    <source>
        <strain evidence="2 3">DXS20W</strain>
    </source>
</reference>
<feature type="domain" description="Peptidase M15C" evidence="1">
    <location>
        <begin position="78"/>
        <end position="135"/>
    </location>
</feature>
<evidence type="ECO:0000313" key="3">
    <source>
        <dbReference type="Proteomes" id="UP001606302"/>
    </source>
</evidence>
<dbReference type="InterPro" id="IPR039561">
    <property type="entry name" value="Peptidase_M15C"/>
</dbReference>
<comment type="caution">
    <text evidence="2">The sequence shown here is derived from an EMBL/GenBank/DDBJ whole genome shotgun (WGS) entry which is preliminary data.</text>
</comment>
<organism evidence="2 3">
    <name type="scientific">Pelomonas lactea</name>
    <dbReference type="NCBI Taxonomy" id="3299030"/>
    <lineage>
        <taxon>Bacteria</taxon>
        <taxon>Pseudomonadati</taxon>
        <taxon>Pseudomonadota</taxon>
        <taxon>Betaproteobacteria</taxon>
        <taxon>Burkholderiales</taxon>
        <taxon>Sphaerotilaceae</taxon>
        <taxon>Roseateles</taxon>
    </lineage>
</organism>
<proteinExistence type="predicted"/>
<dbReference type="Gene3D" id="3.30.1380.10">
    <property type="match status" value="1"/>
</dbReference>
<sequence length="412" mass="43336">MSAGSSDSELMVNRDLTRLAPAFRAAVEAAIAECNSPANGLNAFVYEAYRSAGLAAMYYQRGRTVKPPYKPVTNAPSNLHSWHGFGLAVDVVHAQKFWSPPEGDAWFRKVGAIFKKHGCTWGGDWKMADLPHFQWGRCPASPSDAARALINAQGMQAVWEHVDALGTAQPAAPVVLSDAAAPEVMTPPAAAPAVAPAATVTSRTLGTIDGEGFVCTIREDSDGRVHFTADADIDADGANGQAGGPAAYRDDDSGTEALANGGMRIDADGRVVCAQNWARDIVLLGPDNQPRVFPGGVIASTTWYRHAGKALDDPAAYVDAETVPYVVVPPLVVQRTAGVVRGCKARVTWRGKSVDCVVADRGPANKVGELSIAAARALGIPSSPRNGGTDKVEVLYELWPGVAAPGFLLQKA</sequence>
<dbReference type="CDD" id="cd14845">
    <property type="entry name" value="L-Ala-D-Glu_peptidase_like"/>
    <property type="match status" value="1"/>
</dbReference>
<dbReference type="Pfam" id="PF13539">
    <property type="entry name" value="Peptidase_M15_4"/>
    <property type="match status" value="1"/>
</dbReference>
<dbReference type="Proteomes" id="UP001606302">
    <property type="component" value="Unassembled WGS sequence"/>
</dbReference>
<dbReference type="InterPro" id="IPR009045">
    <property type="entry name" value="Zn_M74/Hedgehog-like"/>
</dbReference>